<feature type="transmembrane region" description="Helical" evidence="2">
    <location>
        <begin position="217"/>
        <end position="237"/>
    </location>
</feature>
<feature type="compositionally biased region" description="Pro residues" evidence="1">
    <location>
        <begin position="168"/>
        <end position="182"/>
    </location>
</feature>
<evidence type="ECO:0000256" key="2">
    <source>
        <dbReference type="SAM" id="Phobius"/>
    </source>
</evidence>
<evidence type="ECO:0000256" key="1">
    <source>
        <dbReference type="SAM" id="MobiDB-lite"/>
    </source>
</evidence>
<feature type="transmembrane region" description="Helical" evidence="2">
    <location>
        <begin position="268"/>
        <end position="291"/>
    </location>
</feature>
<reference evidence="3" key="1">
    <citation type="submission" date="2022-10" db="EMBL/GenBank/DDBJ databases">
        <title>Tapping the CABI collections for fungal endophytes: first genome assemblies for Collariella, Neodidymelliopsis, Ascochyta clinopodiicola, Didymella pomorum, Didymosphaeria variabile, Neocosmospora piperis and Neocucurbitaria cava.</title>
        <authorList>
            <person name="Hill R."/>
        </authorList>
    </citation>
    <scope>NUCLEOTIDE SEQUENCE</scope>
    <source>
        <strain evidence="3">IMI 355082</strain>
    </source>
</reference>
<keyword evidence="2" id="KW-0472">Membrane</keyword>
<feature type="compositionally biased region" description="Low complexity" evidence="1">
    <location>
        <begin position="134"/>
        <end position="144"/>
    </location>
</feature>
<dbReference type="Proteomes" id="UP001140453">
    <property type="component" value="Unassembled WGS sequence"/>
</dbReference>
<feature type="transmembrane region" description="Helical" evidence="2">
    <location>
        <begin position="303"/>
        <end position="324"/>
    </location>
</feature>
<feature type="transmembrane region" description="Helical" evidence="2">
    <location>
        <begin position="330"/>
        <end position="355"/>
    </location>
</feature>
<name>A0A9W8Z1T2_9PEZI</name>
<gene>
    <name evidence="3" type="ORF">N0V93_000181</name>
</gene>
<evidence type="ECO:0000313" key="4">
    <source>
        <dbReference type="Proteomes" id="UP001140453"/>
    </source>
</evidence>
<protein>
    <submittedName>
        <fullName evidence="3">Uncharacterized protein</fullName>
    </submittedName>
</protein>
<evidence type="ECO:0000313" key="3">
    <source>
        <dbReference type="EMBL" id="KAJ4395965.1"/>
    </source>
</evidence>
<accession>A0A9W8Z1T2</accession>
<feature type="compositionally biased region" description="Pro residues" evidence="1">
    <location>
        <begin position="71"/>
        <end position="80"/>
    </location>
</feature>
<keyword evidence="2" id="KW-1133">Transmembrane helix</keyword>
<dbReference type="AlphaFoldDB" id="A0A9W8Z1T2"/>
<proteinExistence type="predicted"/>
<keyword evidence="2" id="KW-0812">Transmembrane</keyword>
<organism evidence="3 4">
    <name type="scientific">Gnomoniopsis smithogilvyi</name>
    <dbReference type="NCBI Taxonomy" id="1191159"/>
    <lineage>
        <taxon>Eukaryota</taxon>
        <taxon>Fungi</taxon>
        <taxon>Dikarya</taxon>
        <taxon>Ascomycota</taxon>
        <taxon>Pezizomycotina</taxon>
        <taxon>Sordariomycetes</taxon>
        <taxon>Sordariomycetidae</taxon>
        <taxon>Diaporthales</taxon>
        <taxon>Gnomoniaceae</taxon>
        <taxon>Gnomoniopsis</taxon>
    </lineage>
</organism>
<dbReference type="OrthoDB" id="3254104at2759"/>
<dbReference type="EMBL" id="JAPEVB010000001">
    <property type="protein sequence ID" value="KAJ4395965.1"/>
    <property type="molecule type" value="Genomic_DNA"/>
</dbReference>
<sequence length="394" mass="43524">MIGPAMMNRQSGSLAPIPVTPKNSRASQEPLLQFPTPPSSKRRSKEGRRSWLFPNKPRSSPIWRPSTGHSPPTPQWPLPRQPITQLSEQQAQQPRKHPQKPTSMAQDEPNPALTRTYTRPRNAPLPPPPASVCSRRSSSSSSSSTTPTLTDDAPVSPRTRRPAADVLPPHPLSPRFPPPTPSRPANAPPSHQRNASFQTRYMNMALSTERIPRIHNILSNVFAWMILLAFVTAPANFCSKAGQQPKLDIEDVASASTLVVSYKPIPSIGLLAASCTIFGLGSLGMLWLTLCWRRNYIWLMNRIYLPLMLNSLAGLIGSLVIIHIQDNMWFSVAAYVSLGIEGITLLLSGALFFYTHYQLLGKLKREHIRETSTKNVVELVKAGKRPPFAPGSVV</sequence>
<feature type="compositionally biased region" description="Polar residues" evidence="1">
    <location>
        <begin position="83"/>
        <end position="93"/>
    </location>
</feature>
<keyword evidence="4" id="KW-1185">Reference proteome</keyword>
<feature type="region of interest" description="Disordered" evidence="1">
    <location>
        <begin position="1"/>
        <end position="196"/>
    </location>
</feature>
<comment type="caution">
    <text evidence="3">The sequence shown here is derived from an EMBL/GenBank/DDBJ whole genome shotgun (WGS) entry which is preliminary data.</text>
</comment>